<dbReference type="CDD" id="cd03704">
    <property type="entry name" value="eRF3_C_III"/>
    <property type="match status" value="1"/>
</dbReference>
<protein>
    <recommendedName>
        <fullName evidence="7">Tr-type G domain-containing protein</fullName>
    </recommendedName>
</protein>
<dbReference type="Pfam" id="PF03144">
    <property type="entry name" value="GTP_EFTU_D2"/>
    <property type="match status" value="1"/>
</dbReference>
<dbReference type="SUPFAM" id="SSF50465">
    <property type="entry name" value="EF-Tu/eEF-1alpha/eIF2-gamma C-terminal domain"/>
    <property type="match status" value="1"/>
</dbReference>
<dbReference type="GO" id="GO:0005525">
    <property type="term" value="F:GTP binding"/>
    <property type="evidence" value="ECO:0007669"/>
    <property type="project" value="UniProtKB-KW"/>
</dbReference>
<evidence type="ECO:0000256" key="1">
    <source>
        <dbReference type="ARBA" id="ARBA00004229"/>
    </source>
</evidence>
<reference evidence="8" key="1">
    <citation type="submission" date="2021-01" db="EMBL/GenBank/DDBJ databases">
        <authorList>
            <person name="Corre E."/>
            <person name="Pelletier E."/>
            <person name="Niang G."/>
            <person name="Scheremetjew M."/>
            <person name="Finn R."/>
            <person name="Kale V."/>
            <person name="Holt S."/>
            <person name="Cochrane G."/>
            <person name="Meng A."/>
            <person name="Brown T."/>
            <person name="Cohen L."/>
        </authorList>
    </citation>
    <scope>NUCLEOTIDE SEQUENCE</scope>
    <source>
        <strain evidence="8">CCMP2877</strain>
    </source>
</reference>
<sequence>MDTNEEERAKGKTVEVGRAHFASETKRFTILDAPGHKGYVPNMIQGASQADVGILVISARRGEFETGFERGGQTREHAILAKTLGVQHLIVVINKMDDPTVQWDKERFDECCSKLKPFLKQCGFRPKFDVRFIPISGLTGANVMNEVDASECSWWRECYTATPPANFTTSPTLLQQLDALEVPRDKNGPLRIPVLDRFTDRGTIIMGKVESGTIRRGQKVRIMPINREVTASAVYCDEDPVNRCLPGENVRIKLNDVTPEEISKGFVICDLERPCSQVTTFRGQVALVDMLEHRPLFTPGYTCMFHAHCAEETVRCTRIASVKVRGEDKKQRFARQGNVVSCELQLERSVCLETYEDMEQLGRFTLRDEGQTIGIGKLMRIMN</sequence>
<dbReference type="EMBL" id="HBGJ01020717">
    <property type="protein sequence ID" value="CAD9255075.1"/>
    <property type="molecule type" value="Transcribed_RNA"/>
</dbReference>
<dbReference type="GO" id="GO:0009507">
    <property type="term" value="C:chloroplast"/>
    <property type="evidence" value="ECO:0007669"/>
    <property type="project" value="UniProtKB-SubCell"/>
</dbReference>
<dbReference type="InterPro" id="IPR009001">
    <property type="entry name" value="Transl_elong_EF1A/Init_IF2_C"/>
</dbReference>
<gene>
    <name evidence="8" type="ORF">PPAR1163_LOCUS13443</name>
</gene>
<comment type="similarity">
    <text evidence="3">Belongs to the TRAFAC class translation factor GTPase superfamily. Classic translation factor GTPase family. EF-Tu/EF-1A subfamily.</text>
</comment>
<dbReference type="Pfam" id="PF22594">
    <property type="entry name" value="GTP-eEF1A_C"/>
    <property type="match status" value="1"/>
</dbReference>
<evidence type="ECO:0000256" key="2">
    <source>
        <dbReference type="ARBA" id="ARBA00004496"/>
    </source>
</evidence>
<dbReference type="PANTHER" id="PTHR23115">
    <property type="entry name" value="TRANSLATION FACTOR"/>
    <property type="match status" value="1"/>
</dbReference>
<dbReference type="Pfam" id="PF00009">
    <property type="entry name" value="GTP_EFTU"/>
    <property type="match status" value="1"/>
</dbReference>
<dbReference type="InterPro" id="IPR000795">
    <property type="entry name" value="T_Tr_GTP-bd_dom"/>
</dbReference>
<accession>A0A7S1U2E8</accession>
<dbReference type="SUPFAM" id="SSF52540">
    <property type="entry name" value="P-loop containing nucleoside triphosphate hydrolases"/>
    <property type="match status" value="1"/>
</dbReference>
<proteinExistence type="inferred from homology"/>
<evidence type="ECO:0000256" key="4">
    <source>
        <dbReference type="ARBA" id="ARBA00022490"/>
    </source>
</evidence>
<dbReference type="InterPro" id="IPR050100">
    <property type="entry name" value="TRAFAC_GTPase_members"/>
</dbReference>
<name>A0A7S1U2E8_9STRA</name>
<dbReference type="InterPro" id="IPR009000">
    <property type="entry name" value="Transl_B-barrel_sf"/>
</dbReference>
<dbReference type="SUPFAM" id="SSF50447">
    <property type="entry name" value="Translation proteins"/>
    <property type="match status" value="1"/>
</dbReference>
<keyword evidence="4" id="KW-0963">Cytoplasm</keyword>
<dbReference type="FunFam" id="2.40.30.10:FF:000020">
    <property type="entry name" value="Translation elongation factor EF-1"/>
    <property type="match status" value="1"/>
</dbReference>
<evidence type="ECO:0000256" key="5">
    <source>
        <dbReference type="ARBA" id="ARBA00022741"/>
    </source>
</evidence>
<organism evidence="8">
    <name type="scientific">Phaeomonas parva</name>
    <dbReference type="NCBI Taxonomy" id="124430"/>
    <lineage>
        <taxon>Eukaryota</taxon>
        <taxon>Sar</taxon>
        <taxon>Stramenopiles</taxon>
        <taxon>Ochrophyta</taxon>
        <taxon>Pinguiophyceae</taxon>
        <taxon>Pinguiochrysidales</taxon>
        <taxon>Pinguiochrysidaceae</taxon>
        <taxon>Phaeomonas</taxon>
    </lineage>
</organism>
<dbReference type="PROSITE" id="PS00301">
    <property type="entry name" value="G_TR_1"/>
    <property type="match status" value="1"/>
</dbReference>
<evidence type="ECO:0000313" key="8">
    <source>
        <dbReference type="EMBL" id="CAD9255075.1"/>
    </source>
</evidence>
<dbReference type="Gene3D" id="2.40.30.10">
    <property type="entry name" value="Translation factors"/>
    <property type="match status" value="2"/>
</dbReference>
<keyword evidence="6" id="KW-0342">GTP-binding</keyword>
<feature type="domain" description="Tr-type G" evidence="7">
    <location>
        <begin position="1"/>
        <end position="186"/>
    </location>
</feature>
<dbReference type="InterPro" id="IPR031157">
    <property type="entry name" value="G_TR_CS"/>
</dbReference>
<dbReference type="InterPro" id="IPR054696">
    <property type="entry name" value="GTP-eEF1A_C"/>
</dbReference>
<dbReference type="PROSITE" id="PS51722">
    <property type="entry name" value="G_TR_2"/>
    <property type="match status" value="1"/>
</dbReference>
<dbReference type="PRINTS" id="PR00315">
    <property type="entry name" value="ELONGATNFCT"/>
</dbReference>
<comment type="subcellular location">
    <subcellularLocation>
        <location evidence="2">Cytoplasm</location>
    </subcellularLocation>
    <subcellularLocation>
        <location evidence="1">Plastid</location>
        <location evidence="1">Chloroplast</location>
    </subcellularLocation>
</comment>
<dbReference type="AlphaFoldDB" id="A0A7S1U2E8"/>
<dbReference type="InterPro" id="IPR004161">
    <property type="entry name" value="EFTu-like_2"/>
</dbReference>
<dbReference type="InterPro" id="IPR027417">
    <property type="entry name" value="P-loop_NTPase"/>
</dbReference>
<dbReference type="GO" id="GO:0003924">
    <property type="term" value="F:GTPase activity"/>
    <property type="evidence" value="ECO:0007669"/>
    <property type="project" value="InterPro"/>
</dbReference>
<dbReference type="Gene3D" id="3.40.50.300">
    <property type="entry name" value="P-loop containing nucleotide triphosphate hydrolases"/>
    <property type="match status" value="1"/>
</dbReference>
<evidence type="ECO:0000259" key="7">
    <source>
        <dbReference type="PROSITE" id="PS51722"/>
    </source>
</evidence>
<evidence type="ECO:0000256" key="3">
    <source>
        <dbReference type="ARBA" id="ARBA00007249"/>
    </source>
</evidence>
<evidence type="ECO:0000256" key="6">
    <source>
        <dbReference type="ARBA" id="ARBA00023134"/>
    </source>
</evidence>
<dbReference type="CDD" id="cd04089">
    <property type="entry name" value="eRF3_II"/>
    <property type="match status" value="1"/>
</dbReference>
<keyword evidence="5" id="KW-0547">Nucleotide-binding</keyword>